<dbReference type="EC" id="7.6.2.11" evidence="8"/>
<dbReference type="InterPro" id="IPR003593">
    <property type="entry name" value="AAA+_ATPase"/>
</dbReference>
<dbReference type="InterPro" id="IPR027417">
    <property type="entry name" value="P-loop_NTPase"/>
</dbReference>
<keyword evidence="3 8" id="KW-1003">Cell membrane</keyword>
<evidence type="ECO:0000256" key="2">
    <source>
        <dbReference type="ARBA" id="ARBA00022448"/>
    </source>
</evidence>
<comment type="subcellular location">
    <subcellularLocation>
        <location evidence="1">Cell inner membrane</location>
        <topology evidence="1">Peripheral membrane protein</topology>
    </subcellularLocation>
</comment>
<dbReference type="Pfam" id="PF08402">
    <property type="entry name" value="TOBE_2"/>
    <property type="match status" value="1"/>
</dbReference>
<dbReference type="GO" id="GO:0016887">
    <property type="term" value="F:ATP hydrolysis activity"/>
    <property type="evidence" value="ECO:0007669"/>
    <property type="project" value="InterPro"/>
</dbReference>
<feature type="domain" description="ABC transporter" evidence="9">
    <location>
        <begin position="15"/>
        <end position="250"/>
    </location>
</feature>
<gene>
    <name evidence="8 10" type="primary">potA</name>
    <name evidence="10" type="ORF">PANO66_01612</name>
</gene>
<dbReference type="Gene3D" id="3.40.50.300">
    <property type="entry name" value="P-loop containing nucleotide triphosphate hydrolases"/>
    <property type="match status" value="1"/>
</dbReference>
<proteinExistence type="inferred from homology"/>
<dbReference type="PANTHER" id="PTHR42781">
    <property type="entry name" value="SPERMIDINE/PUTRESCINE IMPORT ATP-BINDING PROTEIN POTA"/>
    <property type="match status" value="1"/>
</dbReference>
<dbReference type="GO" id="GO:0043190">
    <property type="term" value="C:ATP-binding cassette (ABC) transporter complex"/>
    <property type="evidence" value="ECO:0007669"/>
    <property type="project" value="InterPro"/>
</dbReference>
<keyword evidence="7 8" id="KW-0472">Membrane</keyword>
<comment type="catalytic activity">
    <reaction evidence="8">
        <text>ATP + H2O + polyamine-[polyamine-binding protein]Side 1 = ADP + phosphate + polyamineSide 2 + [polyamine-binding protein]Side 1.</text>
        <dbReference type="EC" id="7.6.2.11"/>
    </reaction>
</comment>
<evidence type="ECO:0000256" key="7">
    <source>
        <dbReference type="ARBA" id="ARBA00023136"/>
    </source>
</evidence>
<dbReference type="PANTHER" id="PTHR42781:SF4">
    <property type="entry name" value="SPERMIDINE_PUTRESCINE IMPORT ATP-BINDING PROTEIN POTA"/>
    <property type="match status" value="1"/>
</dbReference>
<comment type="subunit">
    <text evidence="8">The complex is composed of two ATP-binding proteins (PotA), two transmembrane proteins (PotB and PotC) and a solute-binding protein (PotD).</text>
</comment>
<dbReference type="PROSITE" id="PS50893">
    <property type="entry name" value="ABC_TRANSPORTER_2"/>
    <property type="match status" value="1"/>
</dbReference>
<dbReference type="InterPro" id="IPR008995">
    <property type="entry name" value="Mo/tungstate-bd_C_term_dom"/>
</dbReference>
<dbReference type="Pfam" id="PF00005">
    <property type="entry name" value="ABC_tran"/>
    <property type="match status" value="1"/>
</dbReference>
<dbReference type="NCBIfam" id="TIGR01187">
    <property type="entry name" value="potA"/>
    <property type="match status" value="1"/>
</dbReference>
<keyword evidence="6 8" id="KW-1278">Translocase</keyword>
<evidence type="ECO:0000256" key="4">
    <source>
        <dbReference type="ARBA" id="ARBA00022741"/>
    </source>
</evidence>
<reference evidence="10" key="1">
    <citation type="submission" date="2020-09" db="EMBL/GenBank/DDBJ databases">
        <authorList>
            <person name="Blom J."/>
        </authorList>
    </citation>
    <scope>NUCLEOTIDE SEQUENCE</scope>
    <source>
        <strain evidence="10">No.66</strain>
    </source>
</reference>
<keyword evidence="2 8" id="KW-0813">Transport</keyword>
<dbReference type="SUPFAM" id="SSF52540">
    <property type="entry name" value="P-loop containing nucleoside triphosphate hydrolases"/>
    <property type="match status" value="1"/>
</dbReference>
<evidence type="ECO:0000313" key="10">
    <source>
        <dbReference type="EMBL" id="CAD5935202.1"/>
    </source>
</evidence>
<evidence type="ECO:0000256" key="8">
    <source>
        <dbReference type="RuleBase" id="RU364083"/>
    </source>
</evidence>
<dbReference type="InterPro" id="IPR013611">
    <property type="entry name" value="Transp-assoc_OB_typ2"/>
</dbReference>
<dbReference type="InterPro" id="IPR005893">
    <property type="entry name" value="PotA-like"/>
</dbReference>
<evidence type="ECO:0000256" key="1">
    <source>
        <dbReference type="ARBA" id="ARBA00004417"/>
    </source>
</evidence>
<protein>
    <recommendedName>
        <fullName evidence="8">Spermidine/putrescine import ATP-binding protein PotA</fullName>
        <ecNumber evidence="8">7.6.2.11</ecNumber>
    </recommendedName>
</protein>
<keyword evidence="5 8" id="KW-0067">ATP-binding</keyword>
<evidence type="ECO:0000256" key="3">
    <source>
        <dbReference type="ARBA" id="ARBA00022475"/>
    </source>
</evidence>
<dbReference type="PROSITE" id="PS00211">
    <property type="entry name" value="ABC_TRANSPORTER_1"/>
    <property type="match status" value="1"/>
</dbReference>
<evidence type="ECO:0000256" key="5">
    <source>
        <dbReference type="ARBA" id="ARBA00022840"/>
    </source>
</evidence>
<dbReference type="SMART" id="SM00382">
    <property type="entry name" value="AAA"/>
    <property type="match status" value="1"/>
</dbReference>
<dbReference type="AlphaFoldDB" id="A0AAD1V5I0"/>
<dbReference type="SUPFAM" id="SSF50331">
    <property type="entry name" value="MOP-like"/>
    <property type="match status" value="1"/>
</dbReference>
<evidence type="ECO:0000313" key="11">
    <source>
        <dbReference type="Proteomes" id="UP001153761"/>
    </source>
</evidence>
<comment type="function">
    <text evidence="8">Part of the ABC transporter complex PotABCD involved in spermidine/putrescine import. Responsible for energy coupling to the transport system.</text>
</comment>
<comment type="similarity">
    <text evidence="8">Belongs to the ABC transporter superfamily. Spermidine/putrescine importer (TC 3.A.1.11.1) family.</text>
</comment>
<keyword evidence="4 8" id="KW-0547">Nucleotide-binding</keyword>
<name>A0AAD1V5I0_PLAAG</name>
<dbReference type="InterPro" id="IPR003439">
    <property type="entry name" value="ABC_transporter-like_ATP-bd"/>
</dbReference>
<dbReference type="GO" id="GO:0005524">
    <property type="term" value="F:ATP binding"/>
    <property type="evidence" value="ECO:0007669"/>
    <property type="project" value="UniProtKB-KW"/>
</dbReference>
<dbReference type="GO" id="GO:0015417">
    <property type="term" value="F:ABC-type polyamine transporter activity"/>
    <property type="evidence" value="ECO:0007669"/>
    <property type="project" value="UniProtKB-EC"/>
</dbReference>
<dbReference type="Proteomes" id="UP001153761">
    <property type="component" value="Chromosome"/>
</dbReference>
<dbReference type="InterPro" id="IPR050093">
    <property type="entry name" value="ABC_SmlMolc_Importer"/>
</dbReference>
<sequence length="381" mass="43280">MGNGLWVMVNMNAAVELLNVSKLFKGLNSKDFLAVNQLNLQIKTGEFFSLLGPSGCGKTTTLRMIAGFEYPTSGEILIHQQPMKNSPPFHRPVNTVFQNYALFPHLTIAENIAFGLEMENLPRPQIKSRVLEALSLVKLTDFQTRYPRQLSGGQQQRVALARALVKQPKVLLFDEPLGALDLKLRKEMQLELKKMQQLLGITFVYVTHDQEEALTLSDRIGIMNHGELLQVGNPMEIYEYPQTKFVADFIGETNFFTAKVTETKAQQITALIDEQIPIHLTVSQPIIPGQIINLVIRPEKVTIYPKTHENLGNYQNVQTWEGTIEESVYLGTDTRYGVRLTDKIIMIIRLQNWHQDQLQQFKIGDRVNIVISPNSIRIIDN</sequence>
<dbReference type="EMBL" id="LR882963">
    <property type="protein sequence ID" value="CAD5935202.1"/>
    <property type="molecule type" value="Genomic_DNA"/>
</dbReference>
<organism evidence="10 11">
    <name type="scientific">Planktothrix agardhii</name>
    <name type="common">Oscillatoria agardhii</name>
    <dbReference type="NCBI Taxonomy" id="1160"/>
    <lineage>
        <taxon>Bacteria</taxon>
        <taxon>Bacillati</taxon>
        <taxon>Cyanobacteriota</taxon>
        <taxon>Cyanophyceae</taxon>
        <taxon>Oscillatoriophycideae</taxon>
        <taxon>Oscillatoriales</taxon>
        <taxon>Microcoleaceae</taxon>
        <taxon>Planktothrix</taxon>
    </lineage>
</organism>
<dbReference type="FunFam" id="3.40.50.300:FF:000133">
    <property type="entry name" value="Spermidine/putrescine import ATP-binding protein PotA"/>
    <property type="match status" value="1"/>
</dbReference>
<evidence type="ECO:0000259" key="9">
    <source>
        <dbReference type="PROSITE" id="PS50893"/>
    </source>
</evidence>
<evidence type="ECO:0000256" key="6">
    <source>
        <dbReference type="ARBA" id="ARBA00022967"/>
    </source>
</evidence>
<accession>A0AAD1V5I0</accession>
<dbReference type="Gene3D" id="2.40.50.100">
    <property type="match status" value="1"/>
</dbReference>
<dbReference type="InterPro" id="IPR017871">
    <property type="entry name" value="ABC_transporter-like_CS"/>
</dbReference>